<keyword evidence="2" id="KW-0479">Metal-binding</keyword>
<dbReference type="GO" id="GO:0006397">
    <property type="term" value="P:mRNA processing"/>
    <property type="evidence" value="ECO:0007669"/>
    <property type="project" value="UniProtKB-KW"/>
</dbReference>
<dbReference type="InParanoid" id="A0A0C3K1A4"/>
<keyword evidence="6" id="KW-1185">Reference proteome</keyword>
<organism evidence="5 6">
    <name type="scientific">Pisolithus tinctorius Marx 270</name>
    <dbReference type="NCBI Taxonomy" id="870435"/>
    <lineage>
        <taxon>Eukaryota</taxon>
        <taxon>Fungi</taxon>
        <taxon>Dikarya</taxon>
        <taxon>Basidiomycota</taxon>
        <taxon>Agaricomycotina</taxon>
        <taxon>Agaricomycetes</taxon>
        <taxon>Agaricomycetidae</taxon>
        <taxon>Boletales</taxon>
        <taxon>Sclerodermatineae</taxon>
        <taxon>Pisolithaceae</taxon>
        <taxon>Pisolithus</taxon>
    </lineage>
</organism>
<evidence type="ECO:0000256" key="2">
    <source>
        <dbReference type="PROSITE-ProRule" id="PRU00047"/>
    </source>
</evidence>
<protein>
    <recommendedName>
        <fullName evidence="4">CCHC-type domain-containing protein</fullName>
    </recommendedName>
</protein>
<dbReference type="PROSITE" id="PS50158">
    <property type="entry name" value="ZF_CCHC"/>
    <property type="match status" value="1"/>
</dbReference>
<reference evidence="5 6" key="1">
    <citation type="submission" date="2014-04" db="EMBL/GenBank/DDBJ databases">
        <authorList>
            <consortium name="DOE Joint Genome Institute"/>
            <person name="Kuo A."/>
            <person name="Kohler A."/>
            <person name="Costa M.D."/>
            <person name="Nagy L.G."/>
            <person name="Floudas D."/>
            <person name="Copeland A."/>
            <person name="Barry K.W."/>
            <person name="Cichocki N."/>
            <person name="Veneault-Fourrey C."/>
            <person name="LaButti K."/>
            <person name="Lindquist E.A."/>
            <person name="Lipzen A."/>
            <person name="Lundell T."/>
            <person name="Morin E."/>
            <person name="Murat C."/>
            <person name="Sun H."/>
            <person name="Tunlid A."/>
            <person name="Henrissat B."/>
            <person name="Grigoriev I.V."/>
            <person name="Hibbett D.S."/>
            <person name="Martin F."/>
            <person name="Nordberg H.P."/>
            <person name="Cantor M.N."/>
            <person name="Hua S.X."/>
        </authorList>
    </citation>
    <scope>NUCLEOTIDE SEQUENCE [LARGE SCALE GENOMIC DNA]</scope>
    <source>
        <strain evidence="5 6">Marx 270</strain>
    </source>
</reference>
<evidence type="ECO:0000313" key="6">
    <source>
        <dbReference type="Proteomes" id="UP000054217"/>
    </source>
</evidence>
<dbReference type="SUPFAM" id="SSF57756">
    <property type="entry name" value="Retrovirus zinc finger-like domains"/>
    <property type="match status" value="1"/>
</dbReference>
<keyword evidence="2" id="KW-0862">Zinc</keyword>
<dbReference type="InterPro" id="IPR001878">
    <property type="entry name" value="Znf_CCHC"/>
</dbReference>
<dbReference type="Gene3D" id="4.10.60.10">
    <property type="entry name" value="Zinc finger, CCHC-type"/>
    <property type="match status" value="1"/>
</dbReference>
<proteinExistence type="predicted"/>
<dbReference type="SMART" id="SM00343">
    <property type="entry name" value="ZnF_C2HC"/>
    <property type="match status" value="1"/>
</dbReference>
<evidence type="ECO:0000313" key="5">
    <source>
        <dbReference type="EMBL" id="KIO03332.1"/>
    </source>
</evidence>
<sequence length="159" mass="17176">MQLCELTQTIDVCYWERKAEVSCTTKSASEKLQSSNSNSKPKLLSSSSAPKSNAKGKGKQKDPPKSDTPKMKNNLCFFCGKAGHSTKDCPKSTSHTAKACAAMAGTPPPLTAEKAEPKNWSAPPGSLHSLEEALIPTVCNWTSNSMCLLFLVPILYFHL</sequence>
<dbReference type="GO" id="GO:0003676">
    <property type="term" value="F:nucleic acid binding"/>
    <property type="evidence" value="ECO:0007669"/>
    <property type="project" value="InterPro"/>
</dbReference>
<dbReference type="AlphaFoldDB" id="A0A0C3K1A4"/>
<reference evidence="6" key="2">
    <citation type="submission" date="2015-01" db="EMBL/GenBank/DDBJ databases">
        <title>Evolutionary Origins and Diversification of the Mycorrhizal Mutualists.</title>
        <authorList>
            <consortium name="DOE Joint Genome Institute"/>
            <consortium name="Mycorrhizal Genomics Consortium"/>
            <person name="Kohler A."/>
            <person name="Kuo A."/>
            <person name="Nagy L.G."/>
            <person name="Floudas D."/>
            <person name="Copeland A."/>
            <person name="Barry K.W."/>
            <person name="Cichocki N."/>
            <person name="Veneault-Fourrey C."/>
            <person name="LaButti K."/>
            <person name="Lindquist E.A."/>
            <person name="Lipzen A."/>
            <person name="Lundell T."/>
            <person name="Morin E."/>
            <person name="Murat C."/>
            <person name="Riley R."/>
            <person name="Ohm R."/>
            <person name="Sun H."/>
            <person name="Tunlid A."/>
            <person name="Henrissat B."/>
            <person name="Grigoriev I.V."/>
            <person name="Hibbett D.S."/>
            <person name="Martin F."/>
        </authorList>
    </citation>
    <scope>NUCLEOTIDE SEQUENCE [LARGE SCALE GENOMIC DNA]</scope>
    <source>
        <strain evidence="6">Marx 270</strain>
    </source>
</reference>
<dbReference type="InterPro" id="IPR036875">
    <property type="entry name" value="Znf_CCHC_sf"/>
</dbReference>
<name>A0A0C3K1A4_PISTI</name>
<feature type="domain" description="CCHC-type" evidence="4">
    <location>
        <begin position="76"/>
        <end position="91"/>
    </location>
</feature>
<evidence type="ECO:0000256" key="3">
    <source>
        <dbReference type="SAM" id="MobiDB-lite"/>
    </source>
</evidence>
<gene>
    <name evidence="5" type="ORF">M404DRAFT_27301</name>
</gene>
<feature type="compositionally biased region" description="Basic and acidic residues" evidence="3">
    <location>
        <begin position="59"/>
        <end position="70"/>
    </location>
</feature>
<keyword evidence="1" id="KW-0507">mRNA processing</keyword>
<evidence type="ECO:0000256" key="1">
    <source>
        <dbReference type="ARBA" id="ARBA00022664"/>
    </source>
</evidence>
<feature type="region of interest" description="Disordered" evidence="3">
    <location>
        <begin position="25"/>
        <end position="71"/>
    </location>
</feature>
<dbReference type="EMBL" id="KN831977">
    <property type="protein sequence ID" value="KIO03332.1"/>
    <property type="molecule type" value="Genomic_DNA"/>
</dbReference>
<dbReference type="HOGENOM" id="CLU_1661516_0_0_1"/>
<accession>A0A0C3K1A4</accession>
<feature type="compositionally biased region" description="Low complexity" evidence="3">
    <location>
        <begin position="34"/>
        <end position="55"/>
    </location>
</feature>
<dbReference type="Proteomes" id="UP000054217">
    <property type="component" value="Unassembled WGS sequence"/>
</dbReference>
<dbReference type="GO" id="GO:0008270">
    <property type="term" value="F:zinc ion binding"/>
    <property type="evidence" value="ECO:0007669"/>
    <property type="project" value="UniProtKB-KW"/>
</dbReference>
<keyword evidence="2" id="KW-0863">Zinc-finger</keyword>
<evidence type="ECO:0000259" key="4">
    <source>
        <dbReference type="PROSITE" id="PS50158"/>
    </source>
</evidence>
<dbReference type="OrthoDB" id="2688047at2759"/>